<organism evidence="1">
    <name type="scientific">Puccinia triticina (isolate 1-1 / race 1 (BBBD))</name>
    <name type="common">Brown leaf rust fungus</name>
    <dbReference type="NCBI Taxonomy" id="630390"/>
    <lineage>
        <taxon>Eukaryota</taxon>
        <taxon>Fungi</taxon>
        <taxon>Dikarya</taxon>
        <taxon>Basidiomycota</taxon>
        <taxon>Pucciniomycotina</taxon>
        <taxon>Pucciniomycetes</taxon>
        <taxon>Pucciniales</taxon>
        <taxon>Pucciniaceae</taxon>
        <taxon>Puccinia</taxon>
    </lineage>
</organism>
<evidence type="ECO:0000313" key="3">
    <source>
        <dbReference type="Proteomes" id="UP000005240"/>
    </source>
</evidence>
<accession>A0A180GKN7</accession>
<reference evidence="1" key="2">
    <citation type="submission" date="2016-05" db="EMBL/GenBank/DDBJ databases">
        <title>Comparative analysis highlights variable genome content of wheat rusts and divergence of the mating loci.</title>
        <authorList>
            <person name="Cuomo C.A."/>
            <person name="Bakkeren G."/>
            <person name="Szabo L."/>
            <person name="Khalil H."/>
            <person name="Joly D."/>
            <person name="Goldberg J."/>
            <person name="Young S."/>
            <person name="Zeng Q."/>
            <person name="Fellers J."/>
        </authorList>
    </citation>
    <scope>NUCLEOTIDE SEQUENCE [LARGE SCALE GENOMIC DNA]</scope>
    <source>
        <strain evidence="1">1-1 BBBD Race 1</strain>
    </source>
</reference>
<name>A0A180GKN7_PUCT1</name>
<gene>
    <name evidence="1" type="ORF">PTTG_11965</name>
</gene>
<proteinExistence type="predicted"/>
<dbReference type="AlphaFoldDB" id="A0A180GKN7"/>
<reference evidence="2" key="4">
    <citation type="submission" date="2025-05" db="UniProtKB">
        <authorList>
            <consortium name="EnsemblFungi"/>
        </authorList>
    </citation>
    <scope>IDENTIFICATION</scope>
    <source>
        <strain evidence="2">isolate 1-1 / race 1 (BBBD)</strain>
    </source>
</reference>
<dbReference type="EMBL" id="ADAS02000057">
    <property type="protein sequence ID" value="OAV92912.1"/>
    <property type="molecule type" value="Genomic_DNA"/>
</dbReference>
<reference evidence="2 3" key="3">
    <citation type="journal article" date="2017" name="G3 (Bethesda)">
        <title>Comparative analysis highlights variable genome content of wheat rusts and divergence of the mating loci.</title>
        <authorList>
            <person name="Cuomo C.A."/>
            <person name="Bakkeren G."/>
            <person name="Khalil H.B."/>
            <person name="Panwar V."/>
            <person name="Joly D."/>
            <person name="Linning R."/>
            <person name="Sakthikumar S."/>
            <person name="Song X."/>
            <person name="Adiconis X."/>
            <person name="Fan L."/>
            <person name="Goldberg J.M."/>
            <person name="Levin J.Z."/>
            <person name="Young S."/>
            <person name="Zeng Q."/>
            <person name="Anikster Y."/>
            <person name="Bruce M."/>
            <person name="Wang M."/>
            <person name="Yin C."/>
            <person name="McCallum B."/>
            <person name="Szabo L.J."/>
            <person name="Hulbert S."/>
            <person name="Chen X."/>
            <person name="Fellers J.P."/>
        </authorList>
    </citation>
    <scope>NUCLEOTIDE SEQUENCE</scope>
    <source>
        <strain evidence="3">Isolate 1-1 / race 1 (BBBD)</strain>
        <strain evidence="2">isolate 1-1 / race 1 (BBBD)</strain>
    </source>
</reference>
<dbReference type="EnsemblFungi" id="PTTG_11965-t43_1">
    <property type="protein sequence ID" value="PTTG_11965-t43_1-p1"/>
    <property type="gene ID" value="PTTG_11965"/>
</dbReference>
<reference evidence="1" key="1">
    <citation type="submission" date="2009-11" db="EMBL/GenBank/DDBJ databases">
        <authorList>
            <consortium name="The Broad Institute Genome Sequencing Platform"/>
            <person name="Ward D."/>
            <person name="Feldgarden M."/>
            <person name="Earl A."/>
            <person name="Young S.K."/>
            <person name="Zeng Q."/>
            <person name="Koehrsen M."/>
            <person name="Alvarado L."/>
            <person name="Berlin A."/>
            <person name="Bochicchio J."/>
            <person name="Borenstein D."/>
            <person name="Chapman S.B."/>
            <person name="Chen Z."/>
            <person name="Engels R."/>
            <person name="Freedman E."/>
            <person name="Gellesch M."/>
            <person name="Goldberg J."/>
            <person name="Griggs A."/>
            <person name="Gujja S."/>
            <person name="Heilman E."/>
            <person name="Heiman D."/>
            <person name="Hepburn T."/>
            <person name="Howarth C."/>
            <person name="Jen D."/>
            <person name="Larson L."/>
            <person name="Lewis B."/>
            <person name="Mehta T."/>
            <person name="Park D."/>
            <person name="Pearson M."/>
            <person name="Roberts A."/>
            <person name="Saif S."/>
            <person name="Shea T."/>
            <person name="Shenoy N."/>
            <person name="Sisk P."/>
            <person name="Stolte C."/>
            <person name="Sykes S."/>
            <person name="Thomson T."/>
            <person name="Walk T."/>
            <person name="White J."/>
            <person name="Yandava C."/>
            <person name="Izard J."/>
            <person name="Baranova O.V."/>
            <person name="Blanton J.M."/>
            <person name="Tanner A.C."/>
            <person name="Dewhirst F.E."/>
            <person name="Haas B."/>
            <person name="Nusbaum C."/>
            <person name="Birren B."/>
        </authorList>
    </citation>
    <scope>NUCLEOTIDE SEQUENCE [LARGE SCALE GENOMIC DNA]</scope>
    <source>
        <strain evidence="1">1-1 BBBD Race 1</strain>
    </source>
</reference>
<protein>
    <submittedName>
        <fullName evidence="1 2">Uncharacterized protein</fullName>
    </submittedName>
</protein>
<dbReference type="VEuPathDB" id="FungiDB:PTTG_11965"/>
<dbReference type="OrthoDB" id="2518090at2759"/>
<evidence type="ECO:0000313" key="1">
    <source>
        <dbReference type="EMBL" id="OAV92912.1"/>
    </source>
</evidence>
<keyword evidence="3" id="KW-1185">Reference proteome</keyword>
<sequence>MKKTVLIAVSDWNWRRVEFSPKAGLALSLLAHWYSIKSDLKSGGLDLTKQPEIYWKLISKIHERSREHLEQDRSVIYDNKYKTPSTTDWQKELTNSIANSIKPLLKDEVSGIPAKYKKYIEEKLRDYLFRSRFDLYHGKIISLNGLPFQLIQVAQAQNHSGYQEFFIGLREIERRRLERFPKLRLLQRRINSITGLLGIIHSIACRSLGNKVLSNCDDLISWFFEVLFNQTAISLPIFGWVRIKLPIDLQAPEIPFSPVHKYLSMKLNELGNQSSNEAIKISITLFEFWYREILASQSNQVHPKDCKFPSYKDILYGMAVFLQIKCT</sequence>
<dbReference type="Proteomes" id="UP000005240">
    <property type="component" value="Unassembled WGS sequence"/>
</dbReference>
<evidence type="ECO:0000313" key="2">
    <source>
        <dbReference type="EnsemblFungi" id="PTTG_11965-t43_1-p1"/>
    </source>
</evidence>